<name>A0A1Y4QXF0_9ENTE</name>
<dbReference type="GO" id="GO:0006355">
    <property type="term" value="P:regulation of DNA-templated transcription"/>
    <property type="evidence" value="ECO:0007669"/>
    <property type="project" value="InterPro"/>
</dbReference>
<sequence length="105" mass="12402">MKKNEVMIRGLSKEEMAELKRLAKIENQTSLNQYLLSVLRDHLINSETKTLNRYYHQILLDMLEFEKMAIAQIIKLQHNNDRMAEKIKESCKAIGIDFDDESEFN</sequence>
<organism evidence="1 2">
    <name type="scientific">Enterococcus cecorum</name>
    <dbReference type="NCBI Taxonomy" id="44008"/>
    <lineage>
        <taxon>Bacteria</taxon>
        <taxon>Bacillati</taxon>
        <taxon>Bacillota</taxon>
        <taxon>Bacilli</taxon>
        <taxon>Lactobacillales</taxon>
        <taxon>Enterococcaceae</taxon>
        <taxon>Enterococcus</taxon>
    </lineage>
</organism>
<accession>A0A1Y4QXF0</accession>
<evidence type="ECO:0000313" key="2">
    <source>
        <dbReference type="Proteomes" id="UP000196074"/>
    </source>
</evidence>
<dbReference type="EMBL" id="NFLC01000017">
    <property type="protein sequence ID" value="OUQ09750.1"/>
    <property type="molecule type" value="Genomic_DNA"/>
</dbReference>
<proteinExistence type="predicted"/>
<evidence type="ECO:0000313" key="1">
    <source>
        <dbReference type="EMBL" id="OUQ09750.1"/>
    </source>
</evidence>
<dbReference type="SUPFAM" id="SSF47598">
    <property type="entry name" value="Ribbon-helix-helix"/>
    <property type="match status" value="1"/>
</dbReference>
<dbReference type="Proteomes" id="UP000196074">
    <property type="component" value="Unassembled WGS sequence"/>
</dbReference>
<dbReference type="RefSeq" id="WP_087215473.1">
    <property type="nucleotide sequence ID" value="NZ_NFLC01000017.1"/>
</dbReference>
<dbReference type="AlphaFoldDB" id="A0A1Y4QXF0"/>
<gene>
    <name evidence="1" type="ORF">B5E88_08870</name>
</gene>
<comment type="caution">
    <text evidence="1">The sequence shown here is derived from an EMBL/GenBank/DDBJ whole genome shotgun (WGS) entry which is preliminary data.</text>
</comment>
<reference evidence="2" key="1">
    <citation type="submission" date="2017-04" db="EMBL/GenBank/DDBJ databases">
        <title>Function of individual gut microbiota members based on whole genome sequencing of pure cultures obtained from chicken caecum.</title>
        <authorList>
            <person name="Medvecky M."/>
            <person name="Cejkova D."/>
            <person name="Polansky O."/>
            <person name="Karasova D."/>
            <person name="Kubasova T."/>
            <person name="Cizek A."/>
            <person name="Rychlik I."/>
        </authorList>
    </citation>
    <scope>NUCLEOTIDE SEQUENCE [LARGE SCALE GENOMIC DNA]</scope>
    <source>
        <strain evidence="2">An144</strain>
    </source>
</reference>
<dbReference type="InterPro" id="IPR010985">
    <property type="entry name" value="Ribbon_hlx_hlx"/>
</dbReference>
<protein>
    <submittedName>
        <fullName evidence="1">Uncharacterized protein</fullName>
    </submittedName>
</protein>